<proteinExistence type="predicted"/>
<organism evidence="1 2">
    <name type="scientific">Nocardia pulmonis</name>
    <dbReference type="NCBI Taxonomy" id="2951408"/>
    <lineage>
        <taxon>Bacteria</taxon>
        <taxon>Bacillati</taxon>
        <taxon>Actinomycetota</taxon>
        <taxon>Actinomycetes</taxon>
        <taxon>Mycobacteriales</taxon>
        <taxon>Nocardiaceae</taxon>
        <taxon>Nocardia</taxon>
    </lineage>
</organism>
<dbReference type="InterPro" id="IPR024520">
    <property type="entry name" value="DUF3558"/>
</dbReference>
<dbReference type="AlphaFoldDB" id="A0A9X2IXL6"/>
<gene>
    <name evidence="1" type="ORF">NDR86_05755</name>
</gene>
<evidence type="ECO:0000313" key="1">
    <source>
        <dbReference type="EMBL" id="MCM6772976.1"/>
    </source>
</evidence>
<name>A0A9X2IXL6_9NOCA</name>
<dbReference type="EMBL" id="JAMRXG010000002">
    <property type="protein sequence ID" value="MCM6772976.1"/>
    <property type="molecule type" value="Genomic_DNA"/>
</dbReference>
<dbReference type="Pfam" id="PF12079">
    <property type="entry name" value="DUF3558"/>
    <property type="match status" value="1"/>
</dbReference>
<keyword evidence="2" id="KW-1185">Reference proteome</keyword>
<reference evidence="1" key="1">
    <citation type="submission" date="2022-06" db="EMBL/GenBank/DDBJ databases">
        <title>Novel species in genus nocardia.</title>
        <authorList>
            <person name="Li F."/>
        </authorList>
    </citation>
    <scope>NUCLEOTIDE SEQUENCE</scope>
    <source>
        <strain evidence="1">CDC141</strain>
    </source>
</reference>
<dbReference type="Proteomes" id="UP001139157">
    <property type="component" value="Unassembled WGS sequence"/>
</dbReference>
<dbReference type="RefSeq" id="WP_251909970.1">
    <property type="nucleotide sequence ID" value="NZ_JAMRXG010000002.1"/>
</dbReference>
<dbReference type="PROSITE" id="PS51257">
    <property type="entry name" value="PROKAR_LIPOPROTEIN"/>
    <property type="match status" value="1"/>
</dbReference>
<accession>A0A9X2IXL6</accession>
<comment type="caution">
    <text evidence="1">The sequence shown here is derived from an EMBL/GenBank/DDBJ whole genome shotgun (WGS) entry which is preliminary data.</text>
</comment>
<evidence type="ECO:0000313" key="2">
    <source>
        <dbReference type="Proteomes" id="UP001139157"/>
    </source>
</evidence>
<sequence>MKYRALSLILGVVAATVSGCGSTEPAKSVGGTHDPCALPDAAITAVGLVTADRMTGPVGAEFDGWQGCVWKSGAGWYDVAVYTGAPTLGEFQRDQRYQDYRAVASTTVGARAAVEFADRLDPDRRERCYLAVAQPHGMTLFLARIPYVRPGEQPPGDVCAEVRRVGAELSGKLSG</sequence>
<protein>
    <submittedName>
        <fullName evidence="1">DUF3558 domain-containing protein</fullName>
    </submittedName>
</protein>